<protein>
    <submittedName>
        <fullName evidence="1">Uncharacterized protein</fullName>
    </submittedName>
</protein>
<name>A0AAV7JKA4_9METZ</name>
<evidence type="ECO:0000313" key="1">
    <source>
        <dbReference type="EMBL" id="KAI6649397.1"/>
    </source>
</evidence>
<dbReference type="InterPro" id="IPR036322">
    <property type="entry name" value="WD40_repeat_dom_sf"/>
</dbReference>
<evidence type="ECO:0000313" key="2">
    <source>
        <dbReference type="Proteomes" id="UP001165289"/>
    </source>
</evidence>
<dbReference type="Proteomes" id="UP001165289">
    <property type="component" value="Unassembled WGS sequence"/>
</dbReference>
<sequence length="432" mass="49314">MLKQTILGLKWSWNGDRVACLRAKQNKSTPLSLMIYSNISSSQYNNIEMTFPRRIVGDAMNKNDIDTFSQRIAWNHDDASLFMTLTHDSLLQVSTQTWRIISSLQLGYSTQLHVVAAHQLIAVDTNNRLISYNTITNSLKELNTNVESIITRNNQILSITNQPLTGRKLTILNSSGTQLNQFKLPAKQRIMSSSISPDSSMLFYTTPTEISSLILYSKVATLKELCMTAINGYRLTTSRLPIHLQNHVSNHHNMLLPLGDEVEFCVHKIEKKRRFGLNTSSIVVNKHHLGLVLEVMRFVNSIGNIAKLKEMKSSFGYNERKRILEKLLPNSISNPDKDTRIKWNNSRNKFTLQYNGEKAVLRFKEQTISITGCMEKEFKLINRDGGIVIQSDEHYLATITKERNSSRLRLHTTKELKLTLTLLIALVIIIRN</sequence>
<dbReference type="EMBL" id="JAKMXF010000321">
    <property type="protein sequence ID" value="KAI6649397.1"/>
    <property type="molecule type" value="Genomic_DNA"/>
</dbReference>
<keyword evidence="2" id="KW-1185">Reference proteome</keyword>
<reference evidence="1 2" key="1">
    <citation type="journal article" date="2023" name="BMC Biol.">
        <title>The compact genome of the sponge Oopsacas minuta (Hexactinellida) is lacking key metazoan core genes.</title>
        <authorList>
            <person name="Santini S."/>
            <person name="Schenkelaars Q."/>
            <person name="Jourda C."/>
            <person name="Duchesne M."/>
            <person name="Belahbib H."/>
            <person name="Rocher C."/>
            <person name="Selva M."/>
            <person name="Riesgo A."/>
            <person name="Vervoort M."/>
            <person name="Leys S.P."/>
            <person name="Kodjabachian L."/>
            <person name="Le Bivic A."/>
            <person name="Borchiellini C."/>
            <person name="Claverie J.M."/>
            <person name="Renard E."/>
        </authorList>
    </citation>
    <scope>NUCLEOTIDE SEQUENCE [LARGE SCALE GENOMIC DNA]</scope>
    <source>
        <strain evidence="1">SPO-2</strain>
    </source>
</reference>
<dbReference type="AlphaFoldDB" id="A0AAV7JKA4"/>
<gene>
    <name evidence="1" type="ORF">LOD99_11763</name>
</gene>
<dbReference type="SUPFAM" id="SSF50978">
    <property type="entry name" value="WD40 repeat-like"/>
    <property type="match status" value="1"/>
</dbReference>
<proteinExistence type="predicted"/>
<comment type="caution">
    <text evidence="1">The sequence shown here is derived from an EMBL/GenBank/DDBJ whole genome shotgun (WGS) entry which is preliminary data.</text>
</comment>
<accession>A0AAV7JKA4</accession>
<organism evidence="1 2">
    <name type="scientific">Oopsacas minuta</name>
    <dbReference type="NCBI Taxonomy" id="111878"/>
    <lineage>
        <taxon>Eukaryota</taxon>
        <taxon>Metazoa</taxon>
        <taxon>Porifera</taxon>
        <taxon>Hexactinellida</taxon>
        <taxon>Hexasterophora</taxon>
        <taxon>Lyssacinosida</taxon>
        <taxon>Leucopsacidae</taxon>
        <taxon>Oopsacas</taxon>
    </lineage>
</organism>